<dbReference type="AlphaFoldDB" id="A0AAX2JIE3"/>
<gene>
    <name evidence="2" type="ORF">NCTC12112_03345</name>
</gene>
<evidence type="ECO:0000256" key="1">
    <source>
        <dbReference type="SAM" id="Phobius"/>
    </source>
</evidence>
<proteinExistence type="predicted"/>
<feature type="transmembrane region" description="Helical" evidence="1">
    <location>
        <begin position="95"/>
        <end position="114"/>
    </location>
</feature>
<evidence type="ECO:0000313" key="2">
    <source>
        <dbReference type="EMBL" id="SQJ17362.1"/>
    </source>
</evidence>
<feature type="transmembrane region" description="Helical" evidence="1">
    <location>
        <begin position="69"/>
        <end position="88"/>
    </location>
</feature>
<feature type="transmembrane region" description="Helical" evidence="1">
    <location>
        <begin position="35"/>
        <end position="57"/>
    </location>
</feature>
<sequence length="142" mass="15369">MLVLKILGVIAIIIGIISVVDILNQKCIEKFQVPLFSKGSASATFIAAICLFAGLLWYQEALKSKGDTLNGIVLLVLGGIITIGVLISSYRKTNIIFGTLAAVIHIFLLILMTYIGIPLFIIYVIGSIILIFSSKPVYVVNK</sequence>
<dbReference type="RefSeq" id="WP_005982611.1">
    <property type="nucleotide sequence ID" value="NZ_CABKNW010000008.1"/>
</dbReference>
<dbReference type="KEGG" id="ful:C4N20_07265"/>
<dbReference type="Proteomes" id="UP000249008">
    <property type="component" value="Chromosome 1"/>
</dbReference>
<feature type="transmembrane region" description="Helical" evidence="1">
    <location>
        <begin position="6"/>
        <end position="23"/>
    </location>
</feature>
<keyword evidence="1" id="KW-1133">Transmembrane helix</keyword>
<keyword evidence="1" id="KW-0812">Transmembrane</keyword>
<accession>A0AAX2JIE3</accession>
<dbReference type="EMBL" id="LS483487">
    <property type="protein sequence ID" value="SQJ17362.1"/>
    <property type="molecule type" value="Genomic_DNA"/>
</dbReference>
<protein>
    <submittedName>
        <fullName evidence="2">Uncharacterized protein</fullName>
    </submittedName>
</protein>
<name>A0AAX2JIE3_9FUSO</name>
<dbReference type="GeneID" id="78454602"/>
<feature type="transmembrane region" description="Helical" evidence="1">
    <location>
        <begin position="120"/>
        <end position="140"/>
    </location>
</feature>
<keyword evidence="1" id="KW-0472">Membrane</keyword>
<reference evidence="2 3" key="1">
    <citation type="submission" date="2018-06" db="EMBL/GenBank/DDBJ databases">
        <authorList>
            <consortium name="Pathogen Informatics"/>
            <person name="Doyle S."/>
        </authorList>
    </citation>
    <scope>NUCLEOTIDE SEQUENCE [LARGE SCALE GENOMIC DNA]</scope>
    <source>
        <strain evidence="2 3">NCTC12112</strain>
    </source>
</reference>
<organism evidence="2 3">
    <name type="scientific">Fusobacterium ulcerans</name>
    <dbReference type="NCBI Taxonomy" id="861"/>
    <lineage>
        <taxon>Bacteria</taxon>
        <taxon>Fusobacteriati</taxon>
        <taxon>Fusobacteriota</taxon>
        <taxon>Fusobacteriia</taxon>
        <taxon>Fusobacteriales</taxon>
        <taxon>Fusobacteriaceae</taxon>
        <taxon>Fusobacterium</taxon>
    </lineage>
</organism>
<evidence type="ECO:0000313" key="3">
    <source>
        <dbReference type="Proteomes" id="UP000249008"/>
    </source>
</evidence>